<dbReference type="SUPFAM" id="SSF56672">
    <property type="entry name" value="DNA/RNA polymerases"/>
    <property type="match status" value="1"/>
</dbReference>
<accession>A0A1T5IUE5</accession>
<dbReference type="Gene3D" id="3.40.1170.60">
    <property type="match status" value="1"/>
</dbReference>
<dbReference type="OrthoDB" id="5244088at2"/>
<gene>
    <name evidence="3" type="ORF">SAMN06309945_0866</name>
</gene>
<keyword evidence="4" id="KW-1185">Reference proteome</keyword>
<feature type="domain" description="UmuC" evidence="2">
    <location>
        <begin position="45"/>
        <end position="160"/>
    </location>
</feature>
<dbReference type="PANTHER" id="PTHR35369">
    <property type="entry name" value="BLR3025 PROTEIN-RELATED"/>
    <property type="match status" value="1"/>
</dbReference>
<dbReference type="InterPro" id="IPR050356">
    <property type="entry name" value="SulA_CellDiv_inhibitor"/>
</dbReference>
<dbReference type="AlphaFoldDB" id="A0A1T5IUE5"/>
<sequence length="533" mass="57465">MTAVSGATPTRTLIVWCPDWPIAAWCREMGAGALSSEGSTIALVERGEVFACSLPARAAGVRRGLRVREAQSRCSELIVEAYDPAVDARAFEPIILALEEVVPGIQVLRAGMCAIRAQGPSRYYGGEQSAGELLIDTLARFGIHDARIGIADGIFAAEQAARVPGTEMVRVVPAGRSAEFLAGLPVELLGRAELNPLLHQLGVHTLAQFAALDPVSVRDRFGEDGAFCHRLAAGLDGRDVTARVPPPQLDCRVEFETPLDRVDQVAFGFRQTAERFVATIAEARLVATAIRVEVHTDDGRRTGRTWLHPRWFTASDVLDRVRWQLQGGHGIDAGLAAPVVSVSVSPESVDRALNHEDGLWGGGPDESIHHGFSRVQSMLGHEGVVTAVLTGGRLLSSRSVLVPWGDLPPGGEKELARRRQLPWPGSVPGPLPSTVFEAPVPVLVRDAGGRLVDVDGRGILTGEPVVFAAGIGERSGGSGEHPVRSWSGPWPLSERWWEDGARSINRFQLVDALGRAWLLILAEHEWWAEALYD</sequence>
<reference evidence="3 4" key="1">
    <citation type="submission" date="2017-02" db="EMBL/GenBank/DDBJ databases">
        <authorList>
            <person name="Peterson S.W."/>
        </authorList>
    </citation>
    <scope>NUCLEOTIDE SEQUENCE [LARGE SCALE GENOMIC DNA]</scope>
    <source>
        <strain evidence="3 4">VKM Ac-2059</strain>
    </source>
</reference>
<evidence type="ECO:0000259" key="2">
    <source>
        <dbReference type="Pfam" id="PF00817"/>
    </source>
</evidence>
<dbReference type="Pfam" id="PF00817">
    <property type="entry name" value="IMS"/>
    <property type="match status" value="1"/>
</dbReference>
<dbReference type="InterPro" id="IPR001126">
    <property type="entry name" value="UmuC"/>
</dbReference>
<dbReference type="CDD" id="cd03468">
    <property type="entry name" value="PolY_like"/>
    <property type="match status" value="1"/>
</dbReference>
<organism evidence="3 4">
    <name type="scientific">Okibacterium fritillariae</name>
    <dbReference type="NCBI Taxonomy" id="123320"/>
    <lineage>
        <taxon>Bacteria</taxon>
        <taxon>Bacillati</taxon>
        <taxon>Actinomycetota</taxon>
        <taxon>Actinomycetes</taxon>
        <taxon>Micrococcales</taxon>
        <taxon>Microbacteriaceae</taxon>
        <taxon>Okibacterium</taxon>
    </lineage>
</organism>
<dbReference type="STRING" id="123320.SAMN06309945_0866"/>
<evidence type="ECO:0000313" key="3">
    <source>
        <dbReference type="EMBL" id="SKC42796.1"/>
    </source>
</evidence>
<evidence type="ECO:0000256" key="1">
    <source>
        <dbReference type="ARBA" id="ARBA00022763"/>
    </source>
</evidence>
<name>A0A1T5IUE5_9MICO</name>
<dbReference type="Proteomes" id="UP000190857">
    <property type="component" value="Unassembled WGS sequence"/>
</dbReference>
<proteinExistence type="predicted"/>
<protein>
    <submittedName>
        <fullName evidence="3">Protein ImuB</fullName>
    </submittedName>
</protein>
<dbReference type="EMBL" id="FUZP01000001">
    <property type="protein sequence ID" value="SKC42796.1"/>
    <property type="molecule type" value="Genomic_DNA"/>
</dbReference>
<dbReference type="RefSeq" id="WP_079727027.1">
    <property type="nucleotide sequence ID" value="NZ_FUZP01000001.1"/>
</dbReference>
<evidence type="ECO:0000313" key="4">
    <source>
        <dbReference type="Proteomes" id="UP000190857"/>
    </source>
</evidence>
<dbReference type="PANTHER" id="PTHR35369:SF2">
    <property type="entry name" value="BLR3025 PROTEIN"/>
    <property type="match status" value="1"/>
</dbReference>
<dbReference type="InterPro" id="IPR043502">
    <property type="entry name" value="DNA/RNA_pol_sf"/>
</dbReference>
<keyword evidence="1" id="KW-0227">DNA damage</keyword>
<dbReference type="GO" id="GO:0006281">
    <property type="term" value="P:DNA repair"/>
    <property type="evidence" value="ECO:0007669"/>
    <property type="project" value="InterPro"/>
</dbReference>